<evidence type="ECO:0000256" key="3">
    <source>
        <dbReference type="ARBA" id="ARBA00012438"/>
    </source>
</evidence>
<dbReference type="RefSeq" id="WP_013478615.1">
    <property type="nucleotide sequence ID" value="NC_014816.1"/>
</dbReference>
<evidence type="ECO:0000256" key="9">
    <source>
        <dbReference type="ARBA" id="ARBA00022840"/>
    </source>
</evidence>
<keyword evidence="16" id="KW-1185">Reference proteome</keyword>
<comment type="subcellular location">
    <subcellularLocation>
        <location evidence="2">Membrane</location>
        <topology evidence="2">Multi-pass membrane protein</topology>
    </subcellularLocation>
</comment>
<dbReference type="InterPro" id="IPR003594">
    <property type="entry name" value="HATPase_dom"/>
</dbReference>
<evidence type="ECO:0000256" key="11">
    <source>
        <dbReference type="ARBA" id="ARBA00023012"/>
    </source>
</evidence>
<dbReference type="OrthoDB" id="9806130at2"/>
<keyword evidence="5" id="KW-0808">Transferase</keyword>
<proteinExistence type="predicted"/>
<dbReference type="PRINTS" id="PR00344">
    <property type="entry name" value="BCTRLSENSOR"/>
</dbReference>
<evidence type="ECO:0000259" key="14">
    <source>
        <dbReference type="PROSITE" id="PS50109"/>
    </source>
</evidence>
<keyword evidence="7" id="KW-0547">Nucleotide-binding</keyword>
<dbReference type="InterPro" id="IPR036890">
    <property type="entry name" value="HATPase_C_sf"/>
</dbReference>
<reference evidence="16" key="1">
    <citation type="submission" date="2010-12" db="EMBL/GenBank/DDBJ databases">
        <title>Complete sequence of chromosome 1 of Asticcacaulis excentricus CB 48.</title>
        <authorList>
            <consortium name="US DOE Joint Genome Institute"/>
            <person name="Lucas S."/>
            <person name="Copeland A."/>
            <person name="Lapidus A."/>
            <person name="Cheng J.-F."/>
            <person name="Bruce D."/>
            <person name="Goodwin L."/>
            <person name="Pitluck S."/>
            <person name="Teshima H."/>
            <person name="Davenport K."/>
            <person name="Detter J.C."/>
            <person name="Han C."/>
            <person name="Tapia R."/>
            <person name="Land M."/>
            <person name="Hauser L."/>
            <person name="Jeffries C."/>
            <person name="Kyrpides N."/>
            <person name="Ivanova N."/>
            <person name="Ovchinnikova G."/>
            <person name="Brun Y.V."/>
            <person name="Woyke T."/>
        </authorList>
    </citation>
    <scope>NUCLEOTIDE SEQUENCE [LARGE SCALE GENOMIC DNA]</scope>
    <source>
        <strain evidence="16">ATCC 15261 / DSM 4724 / KCTC 12464 / NCIMB 9791 / VKM B-1370 / CB 48</strain>
    </source>
</reference>
<feature type="transmembrane region" description="Helical" evidence="13">
    <location>
        <begin position="102"/>
        <end position="123"/>
    </location>
</feature>
<evidence type="ECO:0000256" key="12">
    <source>
        <dbReference type="ARBA" id="ARBA00023136"/>
    </source>
</evidence>
<dbReference type="CDD" id="cd00075">
    <property type="entry name" value="HATPase"/>
    <property type="match status" value="1"/>
</dbReference>
<keyword evidence="6 13" id="KW-0812">Transmembrane</keyword>
<organism evidence="15 16">
    <name type="scientific">Asticcacaulis excentricus (strain ATCC 15261 / DSM 4724 / KCTC 12464 / NCIMB 9791 / VKM B-1370 / CB 48)</name>
    <dbReference type="NCBI Taxonomy" id="573065"/>
    <lineage>
        <taxon>Bacteria</taxon>
        <taxon>Pseudomonadati</taxon>
        <taxon>Pseudomonadota</taxon>
        <taxon>Alphaproteobacteria</taxon>
        <taxon>Caulobacterales</taxon>
        <taxon>Caulobacteraceae</taxon>
        <taxon>Asticcacaulis</taxon>
    </lineage>
</organism>
<protein>
    <recommendedName>
        <fullName evidence="3">histidine kinase</fullName>
        <ecNumber evidence="3">2.7.13.3</ecNumber>
    </recommendedName>
</protein>
<dbReference type="STRING" id="573065.Astex_1107"/>
<feature type="transmembrane region" description="Helical" evidence="13">
    <location>
        <begin position="20"/>
        <end position="43"/>
    </location>
</feature>
<comment type="catalytic activity">
    <reaction evidence="1">
        <text>ATP + protein L-histidine = ADP + protein N-phospho-L-histidine.</text>
        <dbReference type="EC" id="2.7.13.3"/>
    </reaction>
</comment>
<dbReference type="eggNOG" id="COG2205">
    <property type="taxonomic scope" value="Bacteria"/>
</dbReference>
<keyword evidence="10 13" id="KW-1133">Transmembrane helix</keyword>
<keyword evidence="11" id="KW-0902">Two-component regulatory system</keyword>
<keyword evidence="8 15" id="KW-0418">Kinase</keyword>
<dbReference type="InterPro" id="IPR003661">
    <property type="entry name" value="HisK_dim/P_dom"/>
</dbReference>
<dbReference type="PANTHER" id="PTHR45569:SF1">
    <property type="entry name" value="SENSOR PROTEIN KDPD"/>
    <property type="match status" value="1"/>
</dbReference>
<dbReference type="InterPro" id="IPR029016">
    <property type="entry name" value="GAF-like_dom_sf"/>
</dbReference>
<dbReference type="Gene3D" id="3.30.565.10">
    <property type="entry name" value="Histidine kinase-like ATPase, C-terminal domain"/>
    <property type="match status" value="1"/>
</dbReference>
<dbReference type="InterPro" id="IPR052023">
    <property type="entry name" value="Histidine_kinase_KdpD"/>
</dbReference>
<evidence type="ECO:0000256" key="6">
    <source>
        <dbReference type="ARBA" id="ARBA00022692"/>
    </source>
</evidence>
<keyword evidence="9" id="KW-0067">ATP-binding</keyword>
<evidence type="ECO:0000313" key="15">
    <source>
        <dbReference type="EMBL" id="ADU12783.1"/>
    </source>
</evidence>
<dbReference type="SUPFAM" id="SSF47384">
    <property type="entry name" value="Homodimeric domain of signal transducing histidine kinase"/>
    <property type="match status" value="1"/>
</dbReference>
<dbReference type="EMBL" id="CP002395">
    <property type="protein sequence ID" value="ADU12783.1"/>
    <property type="molecule type" value="Genomic_DNA"/>
</dbReference>
<evidence type="ECO:0000256" key="10">
    <source>
        <dbReference type="ARBA" id="ARBA00022989"/>
    </source>
</evidence>
<dbReference type="Gene3D" id="3.30.450.40">
    <property type="match status" value="1"/>
</dbReference>
<dbReference type="HOGENOM" id="CLU_000445_89_5_5"/>
<dbReference type="Pfam" id="PF02518">
    <property type="entry name" value="HATPase_c"/>
    <property type="match status" value="1"/>
</dbReference>
<dbReference type="SMART" id="SM00387">
    <property type="entry name" value="HATPase_c"/>
    <property type="match status" value="1"/>
</dbReference>
<evidence type="ECO:0000256" key="4">
    <source>
        <dbReference type="ARBA" id="ARBA00022553"/>
    </source>
</evidence>
<dbReference type="InterPro" id="IPR038318">
    <property type="entry name" value="KdpD_sf"/>
</dbReference>
<accession>E8RMG3</accession>
<dbReference type="InterPro" id="IPR005467">
    <property type="entry name" value="His_kinase_dom"/>
</dbReference>
<dbReference type="KEGG" id="aex:Astex_1107"/>
<evidence type="ECO:0000256" key="5">
    <source>
        <dbReference type="ARBA" id="ARBA00022679"/>
    </source>
</evidence>
<feature type="transmembrane region" description="Helical" evidence="13">
    <location>
        <begin position="55"/>
        <end position="82"/>
    </location>
</feature>
<feature type="domain" description="Histidine kinase" evidence="14">
    <location>
        <begin position="282"/>
        <end position="494"/>
    </location>
</feature>
<dbReference type="SMART" id="SM00388">
    <property type="entry name" value="HisKA"/>
    <property type="match status" value="1"/>
</dbReference>
<sequence>MRLPPFLDHPPLPVPRGQRALWQEAVLSLVMVFAAACVSYVLMQSGFPSPEALSILFVLPVLAAAIFLDLRLALVTVALSVITYNLVLLPPFWTFDLTNPQALAKIVVLLIVTLVVSALTTRLRRITGESQARENVLRGLYQLNQDLVGKTTVAQVQAASEACLSALTTVPCQIWYKDVPVDDPLLSEAAQEGASAGAGQELAPHDPRLILPLIDGEKTLGVLVFTPQDRVPFPVELYPPSLLPTLAAQVANALSRAALAEAHEQQARQADRERFMSAMLSSLSHDFKTPLVGIVGALEALEGRVDSEARDIVADGLAEALRLNRYVVNLVEISRLEAGVRPRSEPLHIRDAISGVLRTLRPLIGRQKFRITVEAGFPLLNLNASLFDLVLLNLIENALKYGPAEGEITIDARVTSDSVEIDVDDEGAGIPPPLREPVFTKFYRAVEGDRKIAGTGLGLYICREIVASYGGRIEAIDPPDGTGACMRVWLPEAATLRLATFEEETE</sequence>
<dbReference type="CDD" id="cd00082">
    <property type="entry name" value="HisKA"/>
    <property type="match status" value="1"/>
</dbReference>
<dbReference type="InterPro" id="IPR025201">
    <property type="entry name" value="KdpD_TM"/>
</dbReference>
<dbReference type="InterPro" id="IPR036097">
    <property type="entry name" value="HisK_dim/P_sf"/>
</dbReference>
<evidence type="ECO:0000256" key="13">
    <source>
        <dbReference type="SAM" id="Phobius"/>
    </source>
</evidence>
<evidence type="ECO:0000256" key="1">
    <source>
        <dbReference type="ARBA" id="ARBA00000085"/>
    </source>
</evidence>
<keyword evidence="4" id="KW-0597">Phosphoprotein</keyword>
<dbReference type="PROSITE" id="PS50109">
    <property type="entry name" value="HIS_KIN"/>
    <property type="match status" value="1"/>
</dbReference>
<dbReference type="SUPFAM" id="SSF55874">
    <property type="entry name" value="ATPase domain of HSP90 chaperone/DNA topoisomerase II/histidine kinase"/>
    <property type="match status" value="1"/>
</dbReference>
<dbReference type="GO" id="GO:0005524">
    <property type="term" value="F:ATP binding"/>
    <property type="evidence" value="ECO:0007669"/>
    <property type="project" value="UniProtKB-KW"/>
</dbReference>
<dbReference type="GO" id="GO:0000155">
    <property type="term" value="F:phosphorelay sensor kinase activity"/>
    <property type="evidence" value="ECO:0007669"/>
    <property type="project" value="InterPro"/>
</dbReference>
<name>E8RMG3_ASTEC</name>
<keyword evidence="12 13" id="KW-0472">Membrane</keyword>
<dbReference type="Gene3D" id="1.10.287.130">
    <property type="match status" value="1"/>
</dbReference>
<evidence type="ECO:0000256" key="2">
    <source>
        <dbReference type="ARBA" id="ARBA00004141"/>
    </source>
</evidence>
<evidence type="ECO:0000256" key="8">
    <source>
        <dbReference type="ARBA" id="ARBA00022777"/>
    </source>
</evidence>
<dbReference type="Gene3D" id="1.20.120.620">
    <property type="entry name" value="Backbone structure of the membrane domain of e. Coli histidine kinase receptor kdpd"/>
    <property type="match status" value="1"/>
</dbReference>
<dbReference type="Pfam" id="PF00512">
    <property type="entry name" value="HisKA"/>
    <property type="match status" value="1"/>
</dbReference>
<evidence type="ECO:0000313" key="16">
    <source>
        <dbReference type="Proteomes" id="UP000001492"/>
    </source>
</evidence>
<dbReference type="InterPro" id="IPR004358">
    <property type="entry name" value="Sig_transdc_His_kin-like_C"/>
</dbReference>
<dbReference type="Pfam" id="PF13493">
    <property type="entry name" value="DUF4118"/>
    <property type="match status" value="1"/>
</dbReference>
<evidence type="ECO:0000256" key="7">
    <source>
        <dbReference type="ARBA" id="ARBA00022741"/>
    </source>
</evidence>
<dbReference type="AlphaFoldDB" id="E8RMG3"/>
<dbReference type="PANTHER" id="PTHR45569">
    <property type="entry name" value="SENSOR PROTEIN KDPD"/>
    <property type="match status" value="1"/>
</dbReference>
<dbReference type="Proteomes" id="UP000001492">
    <property type="component" value="Chromosome 1"/>
</dbReference>
<dbReference type="GO" id="GO:0005886">
    <property type="term" value="C:plasma membrane"/>
    <property type="evidence" value="ECO:0007669"/>
    <property type="project" value="TreeGrafter"/>
</dbReference>
<gene>
    <name evidence="15" type="ordered locus">Astex_1107</name>
</gene>
<dbReference type="EC" id="2.7.13.3" evidence="3"/>